<evidence type="ECO:0000256" key="1">
    <source>
        <dbReference type="ARBA" id="ARBA00022649"/>
    </source>
</evidence>
<organism evidence="3 4">
    <name type="scientific">Collinsella intestinalis</name>
    <dbReference type="NCBI Taxonomy" id="147207"/>
    <lineage>
        <taxon>Bacteria</taxon>
        <taxon>Bacillati</taxon>
        <taxon>Actinomycetota</taxon>
        <taxon>Coriobacteriia</taxon>
        <taxon>Coriobacteriales</taxon>
        <taxon>Coriobacteriaceae</taxon>
        <taxon>Collinsella</taxon>
    </lineage>
</organism>
<reference evidence="3 4" key="1">
    <citation type="submission" date="2018-08" db="EMBL/GenBank/DDBJ databases">
        <title>A genome reference for cultivated species of the human gut microbiota.</title>
        <authorList>
            <person name="Zou Y."/>
            <person name="Xue W."/>
            <person name="Luo G."/>
        </authorList>
    </citation>
    <scope>NUCLEOTIDE SEQUENCE [LARGE SCALE GENOMIC DNA]</scope>
    <source>
        <strain evidence="3 4">AM30-5LB</strain>
    </source>
</reference>
<dbReference type="PIRSF" id="PIRSF006156">
    <property type="entry name" value="YafQ"/>
    <property type="match status" value="1"/>
</dbReference>
<dbReference type="PANTHER" id="PTHR40588:SF1">
    <property type="entry name" value="MRNA INTERFERASE TOXIN YAFQ"/>
    <property type="match status" value="1"/>
</dbReference>
<gene>
    <name evidence="3" type="ORF">DW787_08090</name>
</gene>
<dbReference type="GO" id="GO:0006415">
    <property type="term" value="P:translational termination"/>
    <property type="evidence" value="ECO:0007669"/>
    <property type="project" value="TreeGrafter"/>
</dbReference>
<accession>A0A414FTH9</accession>
<protein>
    <submittedName>
        <fullName evidence="3">Type II toxin-antitoxin system YafQ family toxin</fullName>
    </submittedName>
</protein>
<dbReference type="SUPFAM" id="SSF143011">
    <property type="entry name" value="RelE-like"/>
    <property type="match status" value="1"/>
</dbReference>
<dbReference type="Pfam" id="PF15738">
    <property type="entry name" value="YafQ_toxin"/>
    <property type="match status" value="1"/>
</dbReference>
<dbReference type="Gene3D" id="3.30.2310.20">
    <property type="entry name" value="RelE-like"/>
    <property type="match status" value="1"/>
</dbReference>
<feature type="active site" description="Proton donor" evidence="2">
    <location>
        <position position="92"/>
    </location>
</feature>
<evidence type="ECO:0000313" key="4">
    <source>
        <dbReference type="Proteomes" id="UP000286050"/>
    </source>
</evidence>
<sequence length="97" mass="11360">MRLKAAFTPSFSRDLKRIRKRRLDESELTGVIDLIIENTPESLEELRRRHRMHSLKGVWKGSSECHVANAGDWLIVWRESDGVAFLQRTGTHDEIFR</sequence>
<evidence type="ECO:0000256" key="2">
    <source>
        <dbReference type="PIRSR" id="PIRSR006156-1"/>
    </source>
</evidence>
<keyword evidence="1" id="KW-1277">Toxin-antitoxin system</keyword>
<dbReference type="EMBL" id="QSJI01000014">
    <property type="protein sequence ID" value="RHD54056.1"/>
    <property type="molecule type" value="Genomic_DNA"/>
</dbReference>
<dbReference type="AlphaFoldDB" id="A0A414FTH9"/>
<dbReference type="InterPro" id="IPR004386">
    <property type="entry name" value="Toxin_YafQ-like"/>
</dbReference>
<name>A0A414FTH9_9ACTN</name>
<dbReference type="NCBIfam" id="TIGR02385">
    <property type="entry name" value="RelE_StbE"/>
    <property type="match status" value="1"/>
</dbReference>
<dbReference type="PANTHER" id="PTHR40588">
    <property type="entry name" value="MRNA INTERFERASE TOXIN YAFQ"/>
    <property type="match status" value="1"/>
</dbReference>
<dbReference type="InterPro" id="IPR007712">
    <property type="entry name" value="RelE/ParE_toxin"/>
</dbReference>
<dbReference type="InterPro" id="IPR035093">
    <property type="entry name" value="RelE/ParE_toxin_dom_sf"/>
</dbReference>
<evidence type="ECO:0000313" key="3">
    <source>
        <dbReference type="EMBL" id="RHD54056.1"/>
    </source>
</evidence>
<comment type="caution">
    <text evidence="3">The sequence shown here is derived from an EMBL/GenBank/DDBJ whole genome shotgun (WGS) entry which is preliminary data.</text>
</comment>
<dbReference type="GO" id="GO:0006402">
    <property type="term" value="P:mRNA catabolic process"/>
    <property type="evidence" value="ECO:0007669"/>
    <property type="project" value="TreeGrafter"/>
</dbReference>
<dbReference type="GO" id="GO:0004521">
    <property type="term" value="F:RNA endonuclease activity"/>
    <property type="evidence" value="ECO:0007669"/>
    <property type="project" value="TreeGrafter"/>
</dbReference>
<dbReference type="RefSeq" id="WP_118272403.1">
    <property type="nucleotide sequence ID" value="NZ_QSJI01000014.1"/>
</dbReference>
<proteinExistence type="predicted"/>
<dbReference type="Proteomes" id="UP000286050">
    <property type="component" value="Unassembled WGS sequence"/>
</dbReference>